<dbReference type="PANTHER" id="PTHR33154:SF33">
    <property type="entry name" value="TRANSCRIPTIONAL REPRESSOR SDPR"/>
    <property type="match status" value="1"/>
</dbReference>
<dbReference type="AlphaFoldDB" id="A0A2M7D7E0"/>
<sequence length="89" mass="10286">MTKKCPSCLSLLGDSTRNKIIQCLKKKPTTVSNIAANFFLKQPTISYHLKILKELGMVKSQKTGREVRYCLNNKYPCKKCNIFKMPFKR</sequence>
<reference evidence="6" key="1">
    <citation type="submission" date="2017-09" db="EMBL/GenBank/DDBJ databases">
        <title>Depth-based differentiation of microbial function through sediment-hosted aquifers and enrichment of novel symbionts in the deep terrestrial subsurface.</title>
        <authorList>
            <person name="Probst A.J."/>
            <person name="Ladd B."/>
            <person name="Jarett J.K."/>
            <person name="Geller-Mcgrath D.E."/>
            <person name="Sieber C.M.K."/>
            <person name="Emerson J.B."/>
            <person name="Anantharaman K."/>
            <person name="Thomas B.C."/>
            <person name="Malmstrom R."/>
            <person name="Stieglmeier M."/>
            <person name="Klingl A."/>
            <person name="Woyke T."/>
            <person name="Ryan C.M."/>
            <person name="Banfield J.F."/>
        </authorList>
    </citation>
    <scope>NUCLEOTIDE SEQUENCE [LARGE SCALE GENOMIC DNA]</scope>
</reference>
<dbReference type="InterPro" id="IPR051081">
    <property type="entry name" value="HTH_MetalResp_TranReg"/>
</dbReference>
<comment type="caution">
    <text evidence="5">The sequence shown here is derived from an EMBL/GenBank/DDBJ whole genome shotgun (WGS) entry which is preliminary data.</text>
</comment>
<proteinExistence type="predicted"/>
<dbReference type="CDD" id="cd00090">
    <property type="entry name" value="HTH_ARSR"/>
    <property type="match status" value="1"/>
</dbReference>
<dbReference type="Proteomes" id="UP000230304">
    <property type="component" value="Unassembled WGS sequence"/>
</dbReference>
<dbReference type="InterPro" id="IPR036388">
    <property type="entry name" value="WH-like_DNA-bd_sf"/>
</dbReference>
<dbReference type="PRINTS" id="PR00778">
    <property type="entry name" value="HTHARSR"/>
</dbReference>
<keyword evidence="3" id="KW-0804">Transcription</keyword>
<keyword evidence="2" id="KW-0238">DNA-binding</keyword>
<dbReference type="NCBIfam" id="NF033788">
    <property type="entry name" value="HTH_metalloreg"/>
    <property type="match status" value="1"/>
</dbReference>
<dbReference type="PANTHER" id="PTHR33154">
    <property type="entry name" value="TRANSCRIPTIONAL REGULATOR, ARSR FAMILY"/>
    <property type="match status" value="1"/>
</dbReference>
<dbReference type="InterPro" id="IPR011991">
    <property type="entry name" value="ArsR-like_HTH"/>
</dbReference>
<dbReference type="Pfam" id="PF01022">
    <property type="entry name" value="HTH_5"/>
    <property type="match status" value="1"/>
</dbReference>
<dbReference type="GO" id="GO:0003700">
    <property type="term" value="F:DNA-binding transcription factor activity"/>
    <property type="evidence" value="ECO:0007669"/>
    <property type="project" value="InterPro"/>
</dbReference>
<dbReference type="SMART" id="SM00418">
    <property type="entry name" value="HTH_ARSR"/>
    <property type="match status" value="1"/>
</dbReference>
<accession>A0A2M7D7E0</accession>
<dbReference type="GO" id="GO:0003677">
    <property type="term" value="F:DNA binding"/>
    <property type="evidence" value="ECO:0007669"/>
    <property type="project" value="UniProtKB-KW"/>
</dbReference>
<protein>
    <recommendedName>
        <fullName evidence="4">HTH arsR-type domain-containing protein</fullName>
    </recommendedName>
</protein>
<organism evidence="5 6">
    <name type="scientific">Candidatus Nealsonbacteria bacterium CG02_land_8_20_14_3_00_40_11</name>
    <dbReference type="NCBI Taxonomy" id="1974700"/>
    <lineage>
        <taxon>Bacteria</taxon>
        <taxon>Candidatus Nealsoniibacteriota</taxon>
    </lineage>
</organism>
<dbReference type="EMBL" id="PEUA01000061">
    <property type="protein sequence ID" value="PIV42031.1"/>
    <property type="molecule type" value="Genomic_DNA"/>
</dbReference>
<dbReference type="InterPro" id="IPR001845">
    <property type="entry name" value="HTH_ArsR_DNA-bd_dom"/>
</dbReference>
<keyword evidence="1" id="KW-0805">Transcription regulation</keyword>
<evidence type="ECO:0000313" key="5">
    <source>
        <dbReference type="EMBL" id="PIV42031.1"/>
    </source>
</evidence>
<feature type="domain" description="HTH arsR-type" evidence="4">
    <location>
        <begin position="1"/>
        <end position="89"/>
    </location>
</feature>
<dbReference type="InterPro" id="IPR036390">
    <property type="entry name" value="WH_DNA-bd_sf"/>
</dbReference>
<name>A0A2M7D7E0_9BACT</name>
<evidence type="ECO:0000259" key="4">
    <source>
        <dbReference type="PROSITE" id="PS50987"/>
    </source>
</evidence>
<dbReference type="Gene3D" id="1.10.10.10">
    <property type="entry name" value="Winged helix-like DNA-binding domain superfamily/Winged helix DNA-binding domain"/>
    <property type="match status" value="1"/>
</dbReference>
<dbReference type="SUPFAM" id="SSF46785">
    <property type="entry name" value="Winged helix' DNA-binding domain"/>
    <property type="match status" value="1"/>
</dbReference>
<gene>
    <name evidence="5" type="ORF">COS26_02785</name>
</gene>
<evidence type="ECO:0000256" key="1">
    <source>
        <dbReference type="ARBA" id="ARBA00023015"/>
    </source>
</evidence>
<evidence type="ECO:0000313" key="6">
    <source>
        <dbReference type="Proteomes" id="UP000230304"/>
    </source>
</evidence>
<evidence type="ECO:0000256" key="3">
    <source>
        <dbReference type="ARBA" id="ARBA00023163"/>
    </source>
</evidence>
<dbReference type="PROSITE" id="PS50987">
    <property type="entry name" value="HTH_ARSR_2"/>
    <property type="match status" value="1"/>
</dbReference>
<evidence type="ECO:0000256" key="2">
    <source>
        <dbReference type="ARBA" id="ARBA00023125"/>
    </source>
</evidence>